<accession>A0A9D1TKL1</accession>
<feature type="active site" description="Nucleophile" evidence="4">
    <location>
        <position position="9"/>
    </location>
</feature>
<feature type="domain" description="Phosphotyrosine protein phosphatase I" evidence="5">
    <location>
        <begin position="3"/>
        <end position="149"/>
    </location>
</feature>
<evidence type="ECO:0000256" key="3">
    <source>
        <dbReference type="ARBA" id="ARBA00022912"/>
    </source>
</evidence>
<dbReference type="SUPFAM" id="SSF52788">
    <property type="entry name" value="Phosphotyrosine protein phosphatases I"/>
    <property type="match status" value="1"/>
</dbReference>
<dbReference type="CDD" id="cd16344">
    <property type="entry name" value="LMWPAP"/>
    <property type="match status" value="1"/>
</dbReference>
<evidence type="ECO:0000256" key="1">
    <source>
        <dbReference type="ARBA" id="ARBA00011063"/>
    </source>
</evidence>
<dbReference type="EMBL" id="DXHX01000131">
    <property type="protein sequence ID" value="HIV75310.1"/>
    <property type="molecule type" value="Genomic_DNA"/>
</dbReference>
<dbReference type="PRINTS" id="PR00719">
    <property type="entry name" value="LMWPTPASE"/>
</dbReference>
<dbReference type="AlphaFoldDB" id="A0A9D1TKL1"/>
<feature type="active site" evidence="4">
    <location>
        <position position="15"/>
    </location>
</feature>
<reference evidence="6" key="2">
    <citation type="submission" date="2021-04" db="EMBL/GenBank/DDBJ databases">
        <authorList>
            <person name="Gilroy R."/>
        </authorList>
    </citation>
    <scope>NUCLEOTIDE SEQUENCE</scope>
    <source>
        <strain evidence="6">CHK169-2315</strain>
    </source>
</reference>
<keyword evidence="2" id="KW-0378">Hydrolase</keyword>
<sequence length="151" mass="17391">MKMNILFVCTGNTCRSPMAEAMLKEKLPQIEVQSVGIFANENETAHEHAMQVLEEKGISFTHRSEAIRLDHMHSADIVLTMTEDHKHVLLRLFPQYKEKIFTLIEYVSTEKIPLFQGGYNIPDPFGGDVLIYRETAETLETYIDHLVRKIN</sequence>
<dbReference type="Gene3D" id="3.40.50.2300">
    <property type="match status" value="1"/>
</dbReference>
<proteinExistence type="inferred from homology"/>
<dbReference type="Proteomes" id="UP000823937">
    <property type="component" value="Unassembled WGS sequence"/>
</dbReference>
<comment type="similarity">
    <text evidence="1">Belongs to the low molecular weight phosphotyrosine protein phosphatase family.</text>
</comment>
<dbReference type="Pfam" id="PF01451">
    <property type="entry name" value="LMWPc"/>
    <property type="match status" value="1"/>
</dbReference>
<feature type="active site" description="Proton donor" evidence="4">
    <location>
        <position position="123"/>
    </location>
</feature>
<organism evidence="6 7">
    <name type="scientific">Candidatus Pseudogracilibacillus intestinigallinarum</name>
    <dbReference type="NCBI Taxonomy" id="2838742"/>
    <lineage>
        <taxon>Bacteria</taxon>
        <taxon>Bacillati</taxon>
        <taxon>Bacillota</taxon>
        <taxon>Bacilli</taxon>
        <taxon>Bacillales</taxon>
        <taxon>Bacillaceae</taxon>
        <taxon>Pseudogracilibacillus</taxon>
    </lineage>
</organism>
<dbReference type="PANTHER" id="PTHR11717:SF31">
    <property type="entry name" value="LOW MOLECULAR WEIGHT PROTEIN-TYROSINE-PHOSPHATASE ETP-RELATED"/>
    <property type="match status" value="1"/>
</dbReference>
<dbReference type="SMART" id="SM00226">
    <property type="entry name" value="LMWPc"/>
    <property type="match status" value="1"/>
</dbReference>
<dbReference type="InterPro" id="IPR036196">
    <property type="entry name" value="Ptyr_pPase_sf"/>
</dbReference>
<dbReference type="PANTHER" id="PTHR11717">
    <property type="entry name" value="LOW MOLECULAR WEIGHT PROTEIN TYROSINE PHOSPHATASE"/>
    <property type="match status" value="1"/>
</dbReference>
<evidence type="ECO:0000256" key="4">
    <source>
        <dbReference type="PIRSR" id="PIRSR617867-1"/>
    </source>
</evidence>
<dbReference type="InterPro" id="IPR050438">
    <property type="entry name" value="LMW_PTPase"/>
</dbReference>
<dbReference type="InterPro" id="IPR017867">
    <property type="entry name" value="Tyr_phospatase_low_mol_wt"/>
</dbReference>
<evidence type="ECO:0000256" key="2">
    <source>
        <dbReference type="ARBA" id="ARBA00022801"/>
    </source>
</evidence>
<evidence type="ECO:0000313" key="6">
    <source>
        <dbReference type="EMBL" id="HIV75310.1"/>
    </source>
</evidence>
<keyword evidence="3" id="KW-0904">Protein phosphatase</keyword>
<dbReference type="InterPro" id="IPR023485">
    <property type="entry name" value="Ptyr_pPase"/>
</dbReference>
<gene>
    <name evidence="6" type="ORF">H9895_09550</name>
</gene>
<protein>
    <submittedName>
        <fullName evidence="6">Low molecular weight protein arginine phosphatase</fullName>
    </submittedName>
</protein>
<evidence type="ECO:0000259" key="5">
    <source>
        <dbReference type="SMART" id="SM00226"/>
    </source>
</evidence>
<comment type="caution">
    <text evidence="6">The sequence shown here is derived from an EMBL/GenBank/DDBJ whole genome shotgun (WGS) entry which is preliminary data.</text>
</comment>
<dbReference type="GO" id="GO:0004725">
    <property type="term" value="F:protein tyrosine phosphatase activity"/>
    <property type="evidence" value="ECO:0007669"/>
    <property type="project" value="InterPro"/>
</dbReference>
<evidence type="ECO:0000313" key="7">
    <source>
        <dbReference type="Proteomes" id="UP000823937"/>
    </source>
</evidence>
<reference evidence="6" key="1">
    <citation type="journal article" date="2021" name="PeerJ">
        <title>Extensive microbial diversity within the chicken gut microbiome revealed by metagenomics and culture.</title>
        <authorList>
            <person name="Gilroy R."/>
            <person name="Ravi A."/>
            <person name="Getino M."/>
            <person name="Pursley I."/>
            <person name="Horton D.L."/>
            <person name="Alikhan N.F."/>
            <person name="Baker D."/>
            <person name="Gharbi K."/>
            <person name="Hall N."/>
            <person name="Watson M."/>
            <person name="Adriaenssens E.M."/>
            <person name="Foster-Nyarko E."/>
            <person name="Jarju S."/>
            <person name="Secka A."/>
            <person name="Antonio M."/>
            <person name="Oren A."/>
            <person name="Chaudhuri R.R."/>
            <person name="La Ragione R."/>
            <person name="Hildebrand F."/>
            <person name="Pallen M.J."/>
        </authorList>
    </citation>
    <scope>NUCLEOTIDE SEQUENCE</scope>
    <source>
        <strain evidence="6">CHK169-2315</strain>
    </source>
</reference>
<name>A0A9D1TKL1_9BACI</name>